<dbReference type="WBParaSite" id="Minc3s08063g41860">
    <property type="protein sequence ID" value="Minc3s08063g41860"/>
    <property type="gene ID" value="Minc3s08063g41860"/>
</dbReference>
<evidence type="ECO:0000313" key="2">
    <source>
        <dbReference type="Proteomes" id="UP000887563"/>
    </source>
</evidence>
<dbReference type="Proteomes" id="UP000887563">
    <property type="component" value="Unplaced"/>
</dbReference>
<protein>
    <submittedName>
        <fullName evidence="3">7TM GPCR serpentine receptor class x (Srx) domain-containing protein</fullName>
    </submittedName>
</protein>
<proteinExistence type="predicted"/>
<organism evidence="2 3">
    <name type="scientific">Meloidogyne incognita</name>
    <name type="common">Southern root-knot nematode worm</name>
    <name type="synonym">Oxyuris incognita</name>
    <dbReference type="NCBI Taxonomy" id="6306"/>
    <lineage>
        <taxon>Eukaryota</taxon>
        <taxon>Metazoa</taxon>
        <taxon>Ecdysozoa</taxon>
        <taxon>Nematoda</taxon>
        <taxon>Chromadorea</taxon>
        <taxon>Rhabditida</taxon>
        <taxon>Tylenchina</taxon>
        <taxon>Tylenchomorpha</taxon>
        <taxon>Tylenchoidea</taxon>
        <taxon>Meloidogynidae</taxon>
        <taxon>Meloidogyninae</taxon>
        <taxon>Meloidogyne</taxon>
        <taxon>Meloidogyne incognita group</taxon>
    </lineage>
</organism>
<reference evidence="3" key="1">
    <citation type="submission" date="2022-11" db="UniProtKB">
        <authorList>
            <consortium name="WormBaseParasite"/>
        </authorList>
    </citation>
    <scope>IDENTIFICATION</scope>
</reference>
<evidence type="ECO:0000256" key="1">
    <source>
        <dbReference type="SAM" id="Phobius"/>
    </source>
</evidence>
<keyword evidence="1" id="KW-1133">Transmembrane helix</keyword>
<accession>A0A914NMR4</accession>
<keyword evidence="2" id="KW-1185">Reference proteome</keyword>
<dbReference type="Pfam" id="PF10320">
    <property type="entry name" value="7TM_GPCR_Srsx"/>
    <property type="match status" value="1"/>
</dbReference>
<dbReference type="InterPro" id="IPR019424">
    <property type="entry name" value="7TM_GPCR_Srsx"/>
</dbReference>
<keyword evidence="1" id="KW-0812">Transmembrane</keyword>
<name>A0A914NMR4_MELIC</name>
<sequence>MSSKKLNKNCLAISIFFPFLRSLHSFCQLLIALESFFGIFLNLNYFVSFVLSLIGQPFIKFVPCFWIQILSIITGNNAQMTMVLIGFDRLFAVKLPIW</sequence>
<feature type="transmembrane region" description="Helical" evidence="1">
    <location>
        <begin position="66"/>
        <end position="87"/>
    </location>
</feature>
<dbReference type="AlphaFoldDB" id="A0A914NMR4"/>
<feature type="transmembrane region" description="Helical" evidence="1">
    <location>
        <begin position="35"/>
        <end position="54"/>
    </location>
</feature>
<keyword evidence="1" id="KW-0472">Membrane</keyword>
<evidence type="ECO:0000313" key="3">
    <source>
        <dbReference type="WBParaSite" id="Minc3s08063g41860"/>
    </source>
</evidence>